<dbReference type="GO" id="GO:0046872">
    <property type="term" value="F:metal ion binding"/>
    <property type="evidence" value="ECO:0007669"/>
    <property type="project" value="UniProtKB-KW"/>
</dbReference>
<dbReference type="InterPro" id="IPR001041">
    <property type="entry name" value="2Fe-2S_ferredoxin-type"/>
</dbReference>
<evidence type="ECO:0000256" key="4">
    <source>
        <dbReference type="ARBA" id="ARBA00023004"/>
    </source>
</evidence>
<evidence type="ECO:0000256" key="5">
    <source>
        <dbReference type="ARBA" id="ARBA00023014"/>
    </source>
</evidence>
<dbReference type="Gene3D" id="1.10.150.120">
    <property type="entry name" value="[2Fe-2S]-binding domain"/>
    <property type="match status" value="1"/>
</dbReference>
<dbReference type="InterPro" id="IPR012675">
    <property type="entry name" value="Beta-grasp_dom_sf"/>
</dbReference>
<dbReference type="InterPro" id="IPR036010">
    <property type="entry name" value="2Fe-2S_ferredoxin-like_sf"/>
</dbReference>
<dbReference type="Gene3D" id="3.10.20.30">
    <property type="match status" value="1"/>
</dbReference>
<dbReference type="PANTHER" id="PTHR44379">
    <property type="entry name" value="OXIDOREDUCTASE WITH IRON-SULFUR SUBUNIT"/>
    <property type="match status" value="1"/>
</dbReference>
<proteinExistence type="predicted"/>
<dbReference type="InterPro" id="IPR002888">
    <property type="entry name" value="2Fe-2S-bd"/>
</dbReference>
<keyword evidence="4" id="KW-0408">Iron</keyword>
<dbReference type="GO" id="GO:0051537">
    <property type="term" value="F:2 iron, 2 sulfur cluster binding"/>
    <property type="evidence" value="ECO:0007669"/>
    <property type="project" value="UniProtKB-KW"/>
</dbReference>
<evidence type="ECO:0000256" key="2">
    <source>
        <dbReference type="ARBA" id="ARBA00022723"/>
    </source>
</evidence>
<name>A0AB39W261_9FLAO</name>
<dbReference type="Pfam" id="PF01799">
    <property type="entry name" value="Fer2_2"/>
    <property type="match status" value="1"/>
</dbReference>
<evidence type="ECO:0000256" key="1">
    <source>
        <dbReference type="ARBA" id="ARBA00022714"/>
    </source>
</evidence>
<accession>A0AB39W261</accession>
<dbReference type="InterPro" id="IPR051452">
    <property type="entry name" value="Diverse_Oxidoreductases"/>
</dbReference>
<dbReference type="InterPro" id="IPR036884">
    <property type="entry name" value="2Fe-2S-bd_dom_sf"/>
</dbReference>
<evidence type="ECO:0000256" key="3">
    <source>
        <dbReference type="ARBA" id="ARBA00023002"/>
    </source>
</evidence>
<dbReference type="SUPFAM" id="SSF54292">
    <property type="entry name" value="2Fe-2S ferredoxin-like"/>
    <property type="match status" value="1"/>
</dbReference>
<feature type="domain" description="2Fe-2S ferredoxin-type" evidence="6">
    <location>
        <begin position="1"/>
        <end position="76"/>
    </location>
</feature>
<protein>
    <submittedName>
        <fullName evidence="7">(2Fe-2S)-binding protein</fullName>
    </submittedName>
</protein>
<dbReference type="AlphaFoldDB" id="A0AB39W261"/>
<dbReference type="Pfam" id="PF00111">
    <property type="entry name" value="Fer2"/>
    <property type="match status" value="1"/>
</dbReference>
<keyword evidence="5" id="KW-0411">Iron-sulfur</keyword>
<dbReference type="InterPro" id="IPR006058">
    <property type="entry name" value="2Fe2S_fd_BS"/>
</dbReference>
<dbReference type="RefSeq" id="WP_367774061.1">
    <property type="nucleotide sequence ID" value="NZ_CP165625.1"/>
</dbReference>
<dbReference type="FunFam" id="3.10.20.30:FF:000020">
    <property type="entry name" value="Xanthine dehydrogenase iron-sulfur subunit"/>
    <property type="match status" value="1"/>
</dbReference>
<organism evidence="7">
    <name type="scientific">Flavobacterium sp. WC2409</name>
    <dbReference type="NCBI Taxonomy" id="3234139"/>
    <lineage>
        <taxon>Bacteria</taxon>
        <taxon>Pseudomonadati</taxon>
        <taxon>Bacteroidota</taxon>
        <taxon>Flavobacteriia</taxon>
        <taxon>Flavobacteriales</taxon>
        <taxon>Flavobacteriaceae</taxon>
        <taxon>Flavobacterium</taxon>
    </lineage>
</organism>
<gene>
    <name evidence="7" type="ORF">AB3G34_02275</name>
</gene>
<dbReference type="CDD" id="cd00207">
    <property type="entry name" value="fer2"/>
    <property type="match status" value="1"/>
</dbReference>
<reference evidence="7" key="1">
    <citation type="submission" date="2024-07" db="EMBL/GenBank/DDBJ databases">
        <authorList>
            <person name="Biller S.J."/>
        </authorList>
    </citation>
    <scope>NUCLEOTIDE SEQUENCE</scope>
    <source>
        <strain evidence="7">WC2409</strain>
    </source>
</reference>
<dbReference type="PROSITE" id="PS51085">
    <property type="entry name" value="2FE2S_FER_2"/>
    <property type="match status" value="1"/>
</dbReference>
<dbReference type="PROSITE" id="PS00197">
    <property type="entry name" value="2FE2S_FER_1"/>
    <property type="match status" value="1"/>
</dbReference>
<dbReference type="EMBL" id="CP165625">
    <property type="protein sequence ID" value="XDU95958.1"/>
    <property type="molecule type" value="Genomic_DNA"/>
</dbReference>
<dbReference type="GO" id="GO:0016491">
    <property type="term" value="F:oxidoreductase activity"/>
    <property type="evidence" value="ECO:0007669"/>
    <property type="project" value="UniProtKB-KW"/>
</dbReference>
<keyword evidence="3" id="KW-0560">Oxidoreductase</keyword>
<keyword evidence="2" id="KW-0479">Metal-binding</keyword>
<dbReference type="PANTHER" id="PTHR44379:SF2">
    <property type="entry name" value="BLR6218 PROTEIN"/>
    <property type="match status" value="1"/>
</dbReference>
<keyword evidence="1" id="KW-0001">2Fe-2S</keyword>
<dbReference type="SUPFAM" id="SSF47741">
    <property type="entry name" value="CO dehydrogenase ISP C-domain like"/>
    <property type="match status" value="1"/>
</dbReference>
<evidence type="ECO:0000259" key="6">
    <source>
        <dbReference type="PROSITE" id="PS51085"/>
    </source>
</evidence>
<evidence type="ECO:0000313" key="7">
    <source>
        <dbReference type="EMBL" id="XDU95958.1"/>
    </source>
</evidence>
<sequence length="155" mass="16954">MITLQINGEKHQIDVDPEMPLLWAIRDIIGLTGTKFGCGIGACGSCKVLIDNTATYSCLTPVSAVTGKEITTIEGTQENLQLLQKSWSEYNVPQCGYCQPGQLITATSLLNSNENPTDKDIDDAMSGNICRCGTYQRIKKAIHHTVELKNKANHE</sequence>